<protein>
    <submittedName>
        <fullName evidence="2">F-box domain-containing protein</fullName>
    </submittedName>
</protein>
<reference evidence="2" key="1">
    <citation type="submission" date="2022-11" db="UniProtKB">
        <authorList>
            <consortium name="WormBaseParasite"/>
        </authorList>
    </citation>
    <scope>IDENTIFICATION</scope>
</reference>
<sequence>MLFHTSHLDLLCLAIDFLSRDDLDVLEITCVTLRDIVRKHYSLEPYRHFLRLDVRGDTSTLIGQDHTGVFNQTKLWHYKYIDDLCQRLRHSVVDFADFSNIQVFDDNLLEGLLPARSTWSKGTCRTADNFSSPEVLERAFNELFFCQEMLLGIQERVFTLSQSILSFPCVRQCHRLEIWHAPYPYTKEDIVNWLNEDTAFGNDKTVRILPSGFGYTGNIEELVEYFKEDFAQASSPHRYEMQIILKKSCGLHQALTKFSATSTHQRRCAFFCRHHTDSTKQLNWWSRESRKE</sequence>
<evidence type="ECO:0000313" key="2">
    <source>
        <dbReference type="WBParaSite" id="jg22145"/>
    </source>
</evidence>
<accession>A0A915DRL1</accession>
<dbReference type="WBParaSite" id="jg22145">
    <property type="protein sequence ID" value="jg22145"/>
    <property type="gene ID" value="jg22145"/>
</dbReference>
<organism evidence="1 2">
    <name type="scientific">Ditylenchus dipsaci</name>
    <dbReference type="NCBI Taxonomy" id="166011"/>
    <lineage>
        <taxon>Eukaryota</taxon>
        <taxon>Metazoa</taxon>
        <taxon>Ecdysozoa</taxon>
        <taxon>Nematoda</taxon>
        <taxon>Chromadorea</taxon>
        <taxon>Rhabditida</taxon>
        <taxon>Tylenchina</taxon>
        <taxon>Tylenchomorpha</taxon>
        <taxon>Sphaerularioidea</taxon>
        <taxon>Anguinidae</taxon>
        <taxon>Anguininae</taxon>
        <taxon>Ditylenchus</taxon>
    </lineage>
</organism>
<proteinExistence type="predicted"/>
<dbReference type="AlphaFoldDB" id="A0A915DRL1"/>
<keyword evidence="1" id="KW-1185">Reference proteome</keyword>
<dbReference type="Proteomes" id="UP000887574">
    <property type="component" value="Unplaced"/>
</dbReference>
<evidence type="ECO:0000313" key="1">
    <source>
        <dbReference type="Proteomes" id="UP000887574"/>
    </source>
</evidence>
<name>A0A915DRL1_9BILA</name>